<organism evidence="2 3">
    <name type="scientific">Streblomastix strix</name>
    <dbReference type="NCBI Taxonomy" id="222440"/>
    <lineage>
        <taxon>Eukaryota</taxon>
        <taxon>Metamonada</taxon>
        <taxon>Preaxostyla</taxon>
        <taxon>Oxymonadida</taxon>
        <taxon>Streblomastigidae</taxon>
        <taxon>Streblomastix</taxon>
    </lineage>
</organism>
<feature type="compositionally biased region" description="Polar residues" evidence="1">
    <location>
        <begin position="206"/>
        <end position="218"/>
    </location>
</feature>
<comment type="caution">
    <text evidence="2">The sequence shown here is derived from an EMBL/GenBank/DDBJ whole genome shotgun (WGS) entry which is preliminary data.</text>
</comment>
<accession>A0A5J4WU04</accession>
<feature type="region of interest" description="Disordered" evidence="1">
    <location>
        <begin position="152"/>
        <end position="298"/>
    </location>
</feature>
<dbReference type="AlphaFoldDB" id="A0A5J4WU04"/>
<feature type="compositionally biased region" description="Low complexity" evidence="1">
    <location>
        <begin position="260"/>
        <end position="271"/>
    </location>
</feature>
<dbReference type="EMBL" id="SNRW01001137">
    <property type="protein sequence ID" value="KAA6397619.1"/>
    <property type="molecule type" value="Genomic_DNA"/>
</dbReference>
<reference evidence="2 3" key="1">
    <citation type="submission" date="2019-03" db="EMBL/GenBank/DDBJ databases">
        <title>Single cell metagenomics reveals metabolic interactions within the superorganism composed of flagellate Streblomastix strix and complex community of Bacteroidetes bacteria on its surface.</title>
        <authorList>
            <person name="Treitli S.C."/>
            <person name="Kolisko M."/>
            <person name="Husnik F."/>
            <person name="Keeling P."/>
            <person name="Hampl V."/>
        </authorList>
    </citation>
    <scope>NUCLEOTIDE SEQUENCE [LARGE SCALE GENOMIC DNA]</scope>
    <source>
        <strain evidence="2">ST1C</strain>
    </source>
</reference>
<gene>
    <name evidence="2" type="ORF">EZS28_006846</name>
</gene>
<proteinExistence type="predicted"/>
<dbReference type="Proteomes" id="UP000324800">
    <property type="component" value="Unassembled WGS sequence"/>
</dbReference>
<protein>
    <submittedName>
        <fullName evidence="2">Uncharacterized protein</fullName>
    </submittedName>
</protein>
<sequence>MSGPGEFPRVESNQAAGSTPGGALPSISLSFSLATILPPEPRDFDFSQGPDRSSYMLLLPINPQLASFIVRTRALVLHKSKNSTSDYAIPMPPTVPYNHYNASAHLFTKPIKTCRLLHYPILLFHANVFWTITSGFEHSIFFKVNPPIECPRHTQGEGIDSENISKEERLTPTMKRPQARTAVDDQQSAATPGFEHGENDRDGVPSQKNPNDTTTQKQPHYATQHPYTQQRSSNKFPHQTQEHYTTQQSHNRTITPLQGTPPSTTPSSTMPPLAPAVPLMRPTRTNKPQHGKQHQPPFPESNYELFNCSNFSIHYQSWNYRGCWHQTCPLMVTPQSIYVWAIPIARQHSCPASVFFVTTSPAWLGLGNLRACCLPQKWELSLRLPLRNRTLILRYPSIPLKETTLKSS</sequence>
<evidence type="ECO:0000313" key="3">
    <source>
        <dbReference type="Proteomes" id="UP000324800"/>
    </source>
</evidence>
<feature type="region of interest" description="Disordered" evidence="1">
    <location>
        <begin position="1"/>
        <end position="20"/>
    </location>
</feature>
<name>A0A5J4WU04_9EUKA</name>
<evidence type="ECO:0000313" key="2">
    <source>
        <dbReference type="EMBL" id="KAA6397619.1"/>
    </source>
</evidence>
<evidence type="ECO:0000256" key="1">
    <source>
        <dbReference type="SAM" id="MobiDB-lite"/>
    </source>
</evidence>
<dbReference type="OrthoDB" id="4377744at2759"/>
<feature type="compositionally biased region" description="Polar residues" evidence="1">
    <location>
        <begin position="225"/>
        <end position="258"/>
    </location>
</feature>